<protein>
    <recommendedName>
        <fullName evidence="1">Glycoside-hydrolase family GH114 TIM-barrel domain-containing protein</fullName>
    </recommendedName>
</protein>
<dbReference type="AlphaFoldDB" id="A0A0W0VY43"/>
<dbReference type="PANTHER" id="PTHR35273">
    <property type="entry name" value="ALPHA-1,4 POLYGALACTOSAMINIDASE, PUTATIVE (AFU_ORTHOLOGUE AFUA_3G07890)-RELATED"/>
    <property type="match status" value="1"/>
</dbReference>
<dbReference type="PATRIC" id="fig|466.6.peg.2224"/>
<feature type="domain" description="Glycoside-hydrolase family GH114 TIM-barrel" evidence="1">
    <location>
        <begin position="62"/>
        <end position="278"/>
    </location>
</feature>
<gene>
    <name evidence="2" type="ORF">Lmac_2098</name>
</gene>
<dbReference type="InterPro" id="IPR017853">
    <property type="entry name" value="GH"/>
</dbReference>
<dbReference type="InterPro" id="IPR013785">
    <property type="entry name" value="Aldolase_TIM"/>
</dbReference>
<evidence type="ECO:0000313" key="3">
    <source>
        <dbReference type="Proteomes" id="UP000054908"/>
    </source>
</evidence>
<dbReference type="PANTHER" id="PTHR35273:SF2">
    <property type="entry name" value="ALPHA-GALACTOSIDASE"/>
    <property type="match status" value="1"/>
</dbReference>
<name>A0A0W0VY43_9GAMM</name>
<organism evidence="2 3">
    <name type="scientific">Legionella maceachernii</name>
    <dbReference type="NCBI Taxonomy" id="466"/>
    <lineage>
        <taxon>Bacteria</taxon>
        <taxon>Pseudomonadati</taxon>
        <taxon>Pseudomonadota</taxon>
        <taxon>Gammaproteobacteria</taxon>
        <taxon>Legionellales</taxon>
        <taxon>Legionellaceae</taxon>
        <taxon>Legionella</taxon>
    </lineage>
</organism>
<proteinExistence type="predicted"/>
<keyword evidence="3" id="KW-1185">Reference proteome</keyword>
<dbReference type="EMBL" id="LNYL01000045">
    <property type="protein sequence ID" value="KTD25120.1"/>
    <property type="molecule type" value="Genomic_DNA"/>
</dbReference>
<dbReference type="SUPFAM" id="SSF51445">
    <property type="entry name" value="(Trans)glycosidases"/>
    <property type="match status" value="1"/>
</dbReference>
<sequence length="286" mass="32106">MPFIAKLKSNVLSPKGSIVSKKGVFTAIFILTLVSTSFAQTNGLEPPEFCLDCTTQITPAVKWNAILSEIPRFTVPVNVYDIDGFDNSAKIVATIHAKNAKAICYLNAGAWEDWRPDAKDFPEALKGKSNGWEGEKWLDISQISQLLPIMEARITMCKNKGFDAIDFDNVDGYTNKTGFPLTAEDQLNYNTKLANLAHKAGLAVGLKNDLDQIEQLEPYFDFAINEQCFYYNECQLLTPFVRVNKAVFNIEYDLKPSQFCAKANELYFSSIKKDKKLAEKPVHFCN</sequence>
<dbReference type="STRING" id="466.Lmac_2098"/>
<dbReference type="InterPro" id="IPR004352">
    <property type="entry name" value="GH114_TIM-barrel"/>
</dbReference>
<evidence type="ECO:0000259" key="1">
    <source>
        <dbReference type="Pfam" id="PF03537"/>
    </source>
</evidence>
<dbReference type="Proteomes" id="UP000054908">
    <property type="component" value="Unassembled WGS sequence"/>
</dbReference>
<dbReference type="OrthoDB" id="505502at2"/>
<dbReference type="Gene3D" id="3.20.20.70">
    <property type="entry name" value="Aldolase class I"/>
    <property type="match status" value="1"/>
</dbReference>
<comment type="caution">
    <text evidence="2">The sequence shown here is derived from an EMBL/GenBank/DDBJ whole genome shotgun (WGS) entry which is preliminary data.</text>
</comment>
<dbReference type="Pfam" id="PF03537">
    <property type="entry name" value="Glyco_hydro_114"/>
    <property type="match status" value="1"/>
</dbReference>
<dbReference type="RefSeq" id="WP_058452848.1">
    <property type="nucleotide sequence ID" value="NZ_FUXJ01000024.1"/>
</dbReference>
<reference evidence="2 3" key="1">
    <citation type="submission" date="2015-11" db="EMBL/GenBank/DDBJ databases">
        <title>Genomic analysis of 38 Legionella species identifies large and diverse effector repertoires.</title>
        <authorList>
            <person name="Burstein D."/>
            <person name="Amaro F."/>
            <person name="Zusman T."/>
            <person name="Lifshitz Z."/>
            <person name="Cohen O."/>
            <person name="Gilbert J.A."/>
            <person name="Pupko T."/>
            <person name="Shuman H.A."/>
            <person name="Segal G."/>
        </authorList>
    </citation>
    <scope>NUCLEOTIDE SEQUENCE [LARGE SCALE GENOMIC DNA]</scope>
    <source>
        <strain evidence="2 3">PX-1-G2-E2</strain>
    </source>
</reference>
<accession>A0A0W0VY43</accession>
<evidence type="ECO:0000313" key="2">
    <source>
        <dbReference type="EMBL" id="KTD25120.1"/>
    </source>
</evidence>